<dbReference type="Proteomes" id="UP000054549">
    <property type="component" value="Unassembled WGS sequence"/>
</dbReference>
<evidence type="ECO:0000313" key="4">
    <source>
        <dbReference type="Proteomes" id="UP000054549"/>
    </source>
</evidence>
<dbReference type="HOGENOM" id="CLU_052212_0_2_1"/>
<dbReference type="Pfam" id="PF06330">
    <property type="entry name" value="TRI5"/>
    <property type="match status" value="1"/>
</dbReference>
<dbReference type="InterPro" id="IPR008949">
    <property type="entry name" value="Isoprenoid_synthase_dom_sf"/>
</dbReference>
<evidence type="ECO:0000256" key="1">
    <source>
        <dbReference type="ARBA" id="ARBA00007946"/>
    </source>
</evidence>
<accession>A0A0C2SS98</accession>
<dbReference type="SUPFAM" id="SSF48576">
    <property type="entry name" value="Terpenoid synthases"/>
    <property type="match status" value="1"/>
</dbReference>
<dbReference type="Gene3D" id="1.10.600.10">
    <property type="entry name" value="Farnesyl Diphosphate Synthase"/>
    <property type="match status" value="1"/>
</dbReference>
<dbReference type="STRING" id="946122.A0A0C2SS98"/>
<dbReference type="InterPro" id="IPR024652">
    <property type="entry name" value="Trichodiene_synth"/>
</dbReference>
<name>A0A0C2SS98_AMAMK</name>
<evidence type="ECO:0000313" key="3">
    <source>
        <dbReference type="EMBL" id="KIL56889.1"/>
    </source>
</evidence>
<organism evidence="3 4">
    <name type="scientific">Amanita muscaria (strain Koide BX008)</name>
    <dbReference type="NCBI Taxonomy" id="946122"/>
    <lineage>
        <taxon>Eukaryota</taxon>
        <taxon>Fungi</taxon>
        <taxon>Dikarya</taxon>
        <taxon>Basidiomycota</taxon>
        <taxon>Agaricomycotina</taxon>
        <taxon>Agaricomycetes</taxon>
        <taxon>Agaricomycetidae</taxon>
        <taxon>Agaricales</taxon>
        <taxon>Pluteineae</taxon>
        <taxon>Amanitaceae</taxon>
        <taxon>Amanita</taxon>
    </lineage>
</organism>
<dbReference type="EMBL" id="KN818393">
    <property type="protein sequence ID" value="KIL56889.1"/>
    <property type="molecule type" value="Genomic_DNA"/>
</dbReference>
<dbReference type="AlphaFoldDB" id="A0A0C2SS98"/>
<proteinExistence type="inferred from homology"/>
<protein>
    <recommendedName>
        <fullName evidence="5">Terpenoid synthase</fullName>
    </recommendedName>
</protein>
<dbReference type="OrthoDB" id="2998174at2759"/>
<dbReference type="InParanoid" id="A0A0C2SS98"/>
<keyword evidence="2" id="KW-0456">Lyase</keyword>
<evidence type="ECO:0000256" key="2">
    <source>
        <dbReference type="ARBA" id="ARBA00023239"/>
    </source>
</evidence>
<evidence type="ECO:0008006" key="5">
    <source>
        <dbReference type="Google" id="ProtNLM"/>
    </source>
</evidence>
<dbReference type="GO" id="GO:0016838">
    <property type="term" value="F:carbon-oxygen lyase activity, acting on phosphates"/>
    <property type="evidence" value="ECO:0007669"/>
    <property type="project" value="InterPro"/>
</dbReference>
<comment type="similarity">
    <text evidence="1">Belongs to the trichodiene synthase family.</text>
</comment>
<gene>
    <name evidence="3" type="ORF">M378DRAFT_434838</name>
</gene>
<reference evidence="3 4" key="1">
    <citation type="submission" date="2014-04" db="EMBL/GenBank/DDBJ databases">
        <title>Evolutionary Origins and Diversification of the Mycorrhizal Mutualists.</title>
        <authorList>
            <consortium name="DOE Joint Genome Institute"/>
            <consortium name="Mycorrhizal Genomics Consortium"/>
            <person name="Kohler A."/>
            <person name="Kuo A."/>
            <person name="Nagy L.G."/>
            <person name="Floudas D."/>
            <person name="Copeland A."/>
            <person name="Barry K.W."/>
            <person name="Cichocki N."/>
            <person name="Veneault-Fourrey C."/>
            <person name="LaButti K."/>
            <person name="Lindquist E.A."/>
            <person name="Lipzen A."/>
            <person name="Lundell T."/>
            <person name="Morin E."/>
            <person name="Murat C."/>
            <person name="Riley R."/>
            <person name="Ohm R."/>
            <person name="Sun H."/>
            <person name="Tunlid A."/>
            <person name="Henrissat B."/>
            <person name="Grigoriev I.V."/>
            <person name="Hibbett D.S."/>
            <person name="Martin F."/>
        </authorList>
    </citation>
    <scope>NUCLEOTIDE SEQUENCE [LARGE SCALE GENOMIC DNA]</scope>
    <source>
        <strain evidence="3 4">Koide BX008</strain>
    </source>
</reference>
<keyword evidence="4" id="KW-1185">Reference proteome</keyword>
<sequence>MATIRRRASDLLGPNMRKAYALEIKSICDEFLRQVEVPFKIPEVDPAFYADCCRAARDWGIPLDGTINILPYLRIGTDLAELAYGHMSHETQIYVALFTAAIVGCEDACTSDIELLKTFGQRFIKGQKHGNPILDSYDLLLRELAERFEPFAAEAMLQSALDFFVGLVLEYELKQQPTLARPAQEFPNFLRVLTGVSRLYTILMFPDGIPLRSWMESLPSMISYIHHVNDIFSFYKEELVNECNNFISIKAQSGGKTKLEALQSLADETVDTVKEIIAVLAHNQDALEAFKDFHKGYVYFHTACNRYKMAELWAYNGEDAE</sequence>